<dbReference type="InterPro" id="IPR002678">
    <property type="entry name" value="DUF34/NIF3"/>
</dbReference>
<keyword evidence="3 4" id="KW-0479">Metal-binding</keyword>
<evidence type="ECO:0000313" key="6">
    <source>
        <dbReference type="Proteomes" id="UP000289440"/>
    </source>
</evidence>
<dbReference type="EMBL" id="LR214951">
    <property type="protein sequence ID" value="VEU59206.1"/>
    <property type="molecule type" value="Genomic_DNA"/>
</dbReference>
<feature type="binding site" evidence="4">
    <location>
        <position position="222"/>
    </location>
    <ligand>
        <name>a divalent metal cation</name>
        <dbReference type="ChEBI" id="CHEBI:60240"/>
        <label>1</label>
    </ligand>
</feature>
<evidence type="ECO:0000256" key="3">
    <source>
        <dbReference type="ARBA" id="ARBA00022723"/>
    </source>
</evidence>
<dbReference type="KEGG" id="mnu:NCTC10166_00165"/>
<evidence type="ECO:0000313" key="5">
    <source>
        <dbReference type="EMBL" id="VEU59206.1"/>
    </source>
</evidence>
<feature type="binding site" evidence="4">
    <location>
        <position position="106"/>
    </location>
    <ligand>
        <name>a divalent metal cation</name>
        <dbReference type="ChEBI" id="CHEBI:60240"/>
        <label>1</label>
    </ligand>
</feature>
<sequence length="258" mass="30449">MISTNDLAEFLNRKFPPSSIEAWDNVGFSYFVDKKIKNVLIAIDLTNEIVDYAIKNSFDFILTYHTFFFEKISLKDTFKKYSYKQKIYKKLKKHQISAFSVHTNFDHLINTSVKQMIEKLGYEGNLIAIDNFNAILELKKPIKFNNIVNDYKNIFFLNSLQTNLYDNKTIKNITFLPGSAGIDNILKSIRTKKTDLYITSDLKWSEQITLNERKVNFLLVSHLVEQHILDYFQKIIYKKFNNQLKIEIKFLQEILINL</sequence>
<name>A0A449A4Q0_9BACT</name>
<gene>
    <name evidence="5" type="ORF">NCTC10166_00165</name>
</gene>
<proteinExistence type="inferred from homology"/>
<dbReference type="GO" id="GO:0046872">
    <property type="term" value="F:metal ion binding"/>
    <property type="evidence" value="ECO:0007669"/>
    <property type="project" value="UniProtKB-KW"/>
</dbReference>
<dbReference type="PANTHER" id="PTHR13799:SF14">
    <property type="entry name" value="GTP CYCLOHYDROLASE 1 TYPE 2 HOMOLOG"/>
    <property type="match status" value="1"/>
</dbReference>
<dbReference type="PANTHER" id="PTHR13799">
    <property type="entry name" value="NGG1 INTERACTING FACTOR 3"/>
    <property type="match status" value="1"/>
</dbReference>
<feature type="binding site" evidence="4">
    <location>
        <position position="225"/>
    </location>
    <ligand>
        <name>a divalent metal cation</name>
        <dbReference type="ChEBI" id="CHEBI:60240"/>
        <label>1</label>
    </ligand>
</feature>
<evidence type="ECO:0000256" key="1">
    <source>
        <dbReference type="ARBA" id="ARBA00006964"/>
    </source>
</evidence>
<protein>
    <recommendedName>
        <fullName evidence="2">GTP cyclohydrolase 1 type 2 homolog</fullName>
    </recommendedName>
</protein>
<dbReference type="Pfam" id="PF01784">
    <property type="entry name" value="DUF34_NIF3"/>
    <property type="match status" value="1"/>
</dbReference>
<feature type="binding site" evidence="4">
    <location>
        <position position="65"/>
    </location>
    <ligand>
        <name>a divalent metal cation</name>
        <dbReference type="ChEBI" id="CHEBI:60240"/>
        <label>1</label>
    </ligand>
</feature>
<organism evidence="5 6">
    <name type="scientific">Mesomycoplasma neurolyticum</name>
    <dbReference type="NCBI Taxonomy" id="2120"/>
    <lineage>
        <taxon>Bacteria</taxon>
        <taxon>Bacillati</taxon>
        <taxon>Mycoplasmatota</taxon>
        <taxon>Mycoplasmoidales</taxon>
        <taxon>Metamycoplasmataceae</taxon>
        <taxon>Mesomycoplasma</taxon>
    </lineage>
</organism>
<dbReference type="SUPFAM" id="SSF102705">
    <property type="entry name" value="NIF3 (NGG1p interacting factor 3)-like"/>
    <property type="match status" value="1"/>
</dbReference>
<reference evidence="5 6" key="1">
    <citation type="submission" date="2019-01" db="EMBL/GenBank/DDBJ databases">
        <authorList>
            <consortium name="Pathogen Informatics"/>
        </authorList>
    </citation>
    <scope>NUCLEOTIDE SEQUENCE [LARGE SCALE GENOMIC DNA]</scope>
    <source>
        <strain evidence="5 6">NCTC10166</strain>
    </source>
</reference>
<evidence type="ECO:0000256" key="2">
    <source>
        <dbReference type="ARBA" id="ARBA00022112"/>
    </source>
</evidence>
<dbReference type="InterPro" id="IPR036069">
    <property type="entry name" value="DUF34/NIF3_sf"/>
</dbReference>
<evidence type="ECO:0000256" key="4">
    <source>
        <dbReference type="PIRSR" id="PIRSR602678-1"/>
    </source>
</evidence>
<dbReference type="Proteomes" id="UP000289440">
    <property type="component" value="Chromosome"/>
</dbReference>
<accession>A0A449A4Q0</accession>
<comment type="similarity">
    <text evidence="1">Belongs to the GTP cyclohydrolase I type 2/NIF3 family.</text>
</comment>
<keyword evidence="6" id="KW-1185">Reference proteome</keyword>
<dbReference type="FunFam" id="3.40.1390.30:FF:000001">
    <property type="entry name" value="GTP cyclohydrolase 1 type 2"/>
    <property type="match status" value="1"/>
</dbReference>
<dbReference type="AlphaFoldDB" id="A0A449A4Q0"/>
<dbReference type="Gene3D" id="3.40.1390.30">
    <property type="entry name" value="NIF3 (NGG1p interacting factor 3)-like"/>
    <property type="match status" value="1"/>
</dbReference>
<dbReference type="GO" id="GO:0005737">
    <property type="term" value="C:cytoplasm"/>
    <property type="evidence" value="ECO:0007669"/>
    <property type="project" value="TreeGrafter"/>
</dbReference>